<evidence type="ECO:0000256" key="1">
    <source>
        <dbReference type="SAM" id="MobiDB-lite"/>
    </source>
</evidence>
<feature type="compositionally biased region" description="Low complexity" evidence="1">
    <location>
        <begin position="47"/>
        <end position="59"/>
    </location>
</feature>
<dbReference type="EMBL" id="JACGWN010000010">
    <property type="protein sequence ID" value="KAL0427136.1"/>
    <property type="molecule type" value="Genomic_DNA"/>
</dbReference>
<feature type="signal peptide" evidence="2">
    <location>
        <begin position="1"/>
        <end position="17"/>
    </location>
</feature>
<reference evidence="4" key="2">
    <citation type="journal article" date="2024" name="Plant">
        <title>Genomic evolution and insights into agronomic trait innovations of Sesamum species.</title>
        <authorList>
            <person name="Miao H."/>
            <person name="Wang L."/>
            <person name="Qu L."/>
            <person name="Liu H."/>
            <person name="Sun Y."/>
            <person name="Le M."/>
            <person name="Wang Q."/>
            <person name="Wei S."/>
            <person name="Zheng Y."/>
            <person name="Lin W."/>
            <person name="Duan Y."/>
            <person name="Cao H."/>
            <person name="Xiong S."/>
            <person name="Wang X."/>
            <person name="Wei L."/>
            <person name="Li C."/>
            <person name="Ma Q."/>
            <person name="Ju M."/>
            <person name="Zhao R."/>
            <person name="Li G."/>
            <person name="Mu C."/>
            <person name="Tian Q."/>
            <person name="Mei H."/>
            <person name="Zhang T."/>
            <person name="Gao T."/>
            <person name="Zhang H."/>
        </authorList>
    </citation>
    <scope>NUCLEOTIDE SEQUENCE</scope>
    <source>
        <strain evidence="4">KEN1</strain>
    </source>
</reference>
<keyword evidence="2" id="KW-0732">Signal</keyword>
<organism evidence="4">
    <name type="scientific">Sesamum latifolium</name>
    <dbReference type="NCBI Taxonomy" id="2727402"/>
    <lineage>
        <taxon>Eukaryota</taxon>
        <taxon>Viridiplantae</taxon>
        <taxon>Streptophyta</taxon>
        <taxon>Embryophyta</taxon>
        <taxon>Tracheophyta</taxon>
        <taxon>Spermatophyta</taxon>
        <taxon>Magnoliopsida</taxon>
        <taxon>eudicotyledons</taxon>
        <taxon>Gunneridae</taxon>
        <taxon>Pentapetalae</taxon>
        <taxon>asterids</taxon>
        <taxon>lamiids</taxon>
        <taxon>Lamiales</taxon>
        <taxon>Pedaliaceae</taxon>
        <taxon>Sesamum</taxon>
    </lineage>
</organism>
<proteinExistence type="predicted"/>
<protein>
    <recommendedName>
        <fullName evidence="3">Retrotransposon Copia-like N-terminal domain-containing protein</fullName>
    </recommendedName>
</protein>
<comment type="caution">
    <text evidence="4">The sequence shown here is derived from an EMBL/GenBank/DDBJ whole genome shotgun (WGS) entry which is preliminary data.</text>
</comment>
<name>A0AAW2VHI7_9LAMI</name>
<dbReference type="PANTHER" id="PTHR37610:SF40">
    <property type="entry name" value="OS01G0909600 PROTEIN"/>
    <property type="match status" value="1"/>
</dbReference>
<dbReference type="InterPro" id="IPR029472">
    <property type="entry name" value="Copia-like_N"/>
</dbReference>
<feature type="region of interest" description="Disordered" evidence="1">
    <location>
        <begin position="42"/>
        <end position="70"/>
    </location>
</feature>
<sequence length="175" mass="19566">MALHVFSSFLFLHGTRAAGSKHSILLHLKMTGNWRVAFMETPGAPPTTTSSTSTTSIIDRSTRDSSNRTQQELSLHLLNSENPGMMLVSTPLTPQNYLAWSGSARIIIGAKMKLGFINGKAVRPSDDSPDLELWVKTDYLDKLRQSGRHRLFHKLEMPVGRTDVYEGYSSLCMWL</sequence>
<dbReference type="AlphaFoldDB" id="A0AAW2VHI7"/>
<feature type="domain" description="Retrotransposon Copia-like N-terminal" evidence="3">
    <location>
        <begin position="79"/>
        <end position="124"/>
    </location>
</feature>
<evidence type="ECO:0000259" key="3">
    <source>
        <dbReference type="Pfam" id="PF14244"/>
    </source>
</evidence>
<feature type="chain" id="PRO_5044002625" description="Retrotransposon Copia-like N-terminal domain-containing protein" evidence="2">
    <location>
        <begin position="18"/>
        <end position="175"/>
    </location>
</feature>
<gene>
    <name evidence="4" type="ORF">Slati_2888400</name>
</gene>
<accession>A0AAW2VHI7</accession>
<evidence type="ECO:0000313" key="4">
    <source>
        <dbReference type="EMBL" id="KAL0427136.1"/>
    </source>
</evidence>
<evidence type="ECO:0000256" key="2">
    <source>
        <dbReference type="SAM" id="SignalP"/>
    </source>
</evidence>
<dbReference type="Pfam" id="PF14244">
    <property type="entry name" value="Retrotran_gag_3"/>
    <property type="match status" value="1"/>
</dbReference>
<reference evidence="4" key="1">
    <citation type="submission" date="2020-06" db="EMBL/GenBank/DDBJ databases">
        <authorList>
            <person name="Li T."/>
            <person name="Hu X."/>
            <person name="Zhang T."/>
            <person name="Song X."/>
            <person name="Zhang H."/>
            <person name="Dai N."/>
            <person name="Sheng W."/>
            <person name="Hou X."/>
            <person name="Wei L."/>
        </authorList>
    </citation>
    <scope>NUCLEOTIDE SEQUENCE</scope>
    <source>
        <strain evidence="4">KEN1</strain>
        <tissue evidence="4">Leaf</tissue>
    </source>
</reference>
<dbReference type="PANTHER" id="PTHR37610">
    <property type="entry name" value="CCHC-TYPE DOMAIN-CONTAINING PROTEIN"/>
    <property type="match status" value="1"/>
</dbReference>